<evidence type="ECO:0000313" key="1">
    <source>
        <dbReference type="Proteomes" id="UP000887565"/>
    </source>
</evidence>
<reference evidence="2" key="1">
    <citation type="submission" date="2022-11" db="UniProtKB">
        <authorList>
            <consortium name="WormBaseParasite"/>
        </authorList>
    </citation>
    <scope>IDENTIFICATION</scope>
</reference>
<accession>A0A915KD26</accession>
<protein>
    <submittedName>
        <fullName evidence="2">Uncharacterized protein</fullName>
    </submittedName>
</protein>
<dbReference type="AlphaFoldDB" id="A0A915KD26"/>
<name>A0A915KD26_ROMCU</name>
<dbReference type="WBParaSite" id="nRc.2.0.1.t35976-RA">
    <property type="protein sequence ID" value="nRc.2.0.1.t35976-RA"/>
    <property type="gene ID" value="nRc.2.0.1.g35976"/>
</dbReference>
<organism evidence="1 2">
    <name type="scientific">Romanomermis culicivorax</name>
    <name type="common">Nematode worm</name>
    <dbReference type="NCBI Taxonomy" id="13658"/>
    <lineage>
        <taxon>Eukaryota</taxon>
        <taxon>Metazoa</taxon>
        <taxon>Ecdysozoa</taxon>
        <taxon>Nematoda</taxon>
        <taxon>Enoplea</taxon>
        <taxon>Dorylaimia</taxon>
        <taxon>Mermithida</taxon>
        <taxon>Mermithoidea</taxon>
        <taxon>Mermithidae</taxon>
        <taxon>Romanomermis</taxon>
    </lineage>
</organism>
<proteinExistence type="predicted"/>
<sequence length="75" mass="8340">MRQALVQFRDILTQLLDISILDGTKLMVCVCVSHHVKRLFSSSKTSLSLDKESDIAGDIDSNSRLAILFCMVPQS</sequence>
<evidence type="ECO:0000313" key="2">
    <source>
        <dbReference type="WBParaSite" id="nRc.2.0.1.t35976-RA"/>
    </source>
</evidence>
<dbReference type="Proteomes" id="UP000887565">
    <property type="component" value="Unplaced"/>
</dbReference>
<keyword evidence="1" id="KW-1185">Reference proteome</keyword>